<keyword evidence="5 8" id="KW-0560">Oxidoreductase</keyword>
<dbReference type="GO" id="GO:0008652">
    <property type="term" value="P:amino acid biosynthetic process"/>
    <property type="evidence" value="ECO:0007669"/>
    <property type="project" value="UniProtKB-KW"/>
</dbReference>
<dbReference type="EMBL" id="CP002042">
    <property type="protein sequence ID" value="ADH64094.1"/>
    <property type="molecule type" value="Genomic_DNA"/>
</dbReference>
<dbReference type="Pfam" id="PF08501">
    <property type="entry name" value="Shikimate_dh_N"/>
    <property type="match status" value="1"/>
</dbReference>
<dbReference type="SUPFAM" id="SSF51735">
    <property type="entry name" value="NAD(P)-binding Rossmann-fold domains"/>
    <property type="match status" value="1"/>
</dbReference>
<evidence type="ECO:0000256" key="1">
    <source>
        <dbReference type="ARBA" id="ARBA00004871"/>
    </source>
</evidence>
<dbReference type="Pfam" id="PF18317">
    <property type="entry name" value="SDH_C"/>
    <property type="match status" value="1"/>
</dbReference>
<dbReference type="InterPro" id="IPR022893">
    <property type="entry name" value="Shikimate_DH_fam"/>
</dbReference>
<dbReference type="EC" id="1.1.1.25" evidence="2 8"/>
<dbReference type="KEGG" id="msv:Mesil_2226"/>
<feature type="binding site" evidence="8">
    <location>
        <begin position="125"/>
        <end position="129"/>
    </location>
    <ligand>
        <name>NADP(+)</name>
        <dbReference type="ChEBI" id="CHEBI:58349"/>
    </ligand>
</feature>
<dbReference type="InterPro" id="IPR046346">
    <property type="entry name" value="Aminoacid_DH-like_N_sf"/>
</dbReference>
<dbReference type="Gene3D" id="3.40.50.720">
    <property type="entry name" value="NAD(P)-binding Rossmann-like Domain"/>
    <property type="match status" value="1"/>
</dbReference>
<comment type="similarity">
    <text evidence="8">Belongs to the shikimate dehydrogenase family.</text>
</comment>
<dbReference type="InterPro" id="IPR041121">
    <property type="entry name" value="SDH_C"/>
</dbReference>
<reference evidence="12 13" key="1">
    <citation type="journal article" date="2010" name="Stand. Genomic Sci.">
        <title>Complete genome sequence of Meiothermus silvanus type strain (VI-R2).</title>
        <authorList>
            <person name="Sikorski J."/>
            <person name="Tindall B.J."/>
            <person name="Lowry S."/>
            <person name="Lucas S."/>
            <person name="Nolan M."/>
            <person name="Copeland A."/>
            <person name="Glavina Del Rio T."/>
            <person name="Tice H."/>
            <person name="Cheng J.F."/>
            <person name="Han C."/>
            <person name="Pitluck S."/>
            <person name="Liolios K."/>
            <person name="Ivanova N."/>
            <person name="Mavromatis K."/>
            <person name="Mikhailova N."/>
            <person name="Pati A."/>
            <person name="Goodwin L."/>
            <person name="Chen A."/>
            <person name="Palaniappan K."/>
            <person name="Land M."/>
            <person name="Hauser L."/>
            <person name="Chang Y.J."/>
            <person name="Jeffries C.D."/>
            <person name="Rohde M."/>
            <person name="Goker M."/>
            <person name="Woyke T."/>
            <person name="Bristow J."/>
            <person name="Eisen J.A."/>
            <person name="Markowitz V."/>
            <person name="Hugenholtz P."/>
            <person name="Kyrpides N.C."/>
            <person name="Klenk H.P."/>
            <person name="Lapidus A."/>
        </authorList>
    </citation>
    <scope>NUCLEOTIDE SEQUENCE [LARGE SCALE GENOMIC DNA]</scope>
    <source>
        <strain evidence="13">ATCC 700542 / DSM 9946 / VI-R2</strain>
    </source>
</reference>
<dbReference type="UniPathway" id="UPA00053">
    <property type="reaction ID" value="UER00087"/>
</dbReference>
<feature type="domain" description="Shikimate dehydrogenase substrate binding N-terminal" evidence="10">
    <location>
        <begin position="7"/>
        <end position="88"/>
    </location>
</feature>
<feature type="binding site" evidence="8">
    <location>
        <position position="241"/>
    </location>
    <ligand>
        <name>shikimate</name>
        <dbReference type="ChEBI" id="CHEBI:36208"/>
    </ligand>
</feature>
<feature type="domain" description="Quinate/shikimate 5-dehydrogenase/glutamyl-tRNA reductase" evidence="9">
    <location>
        <begin position="115"/>
        <end position="186"/>
    </location>
</feature>
<gene>
    <name evidence="8" type="primary">aroE</name>
    <name evidence="12" type="ordered locus">Mesil_2226</name>
</gene>
<evidence type="ECO:0000256" key="2">
    <source>
        <dbReference type="ARBA" id="ARBA00012962"/>
    </source>
</evidence>
<evidence type="ECO:0000313" key="12">
    <source>
        <dbReference type="EMBL" id="ADH64094.1"/>
    </source>
</evidence>
<dbReference type="Gene3D" id="3.40.50.10860">
    <property type="entry name" value="Leucine Dehydrogenase, chain A, domain 1"/>
    <property type="match status" value="1"/>
</dbReference>
<feature type="binding site" evidence="8">
    <location>
        <begin position="15"/>
        <end position="17"/>
    </location>
    <ligand>
        <name>shikimate</name>
        <dbReference type="ChEBI" id="CHEBI:36208"/>
    </ligand>
</feature>
<evidence type="ECO:0000259" key="11">
    <source>
        <dbReference type="Pfam" id="PF18317"/>
    </source>
</evidence>
<feature type="binding site" evidence="8">
    <location>
        <position position="213"/>
    </location>
    <ligand>
        <name>shikimate</name>
        <dbReference type="ChEBI" id="CHEBI:36208"/>
    </ligand>
</feature>
<comment type="subunit">
    <text evidence="8">Homodimer.</text>
</comment>
<feature type="binding site" evidence="8">
    <location>
        <position position="86"/>
    </location>
    <ligand>
        <name>shikimate</name>
        <dbReference type="ChEBI" id="CHEBI:36208"/>
    </ligand>
</feature>
<dbReference type="AlphaFoldDB" id="D7BIB9"/>
<dbReference type="Pfam" id="PF01488">
    <property type="entry name" value="Shikimate_DH"/>
    <property type="match status" value="1"/>
</dbReference>
<feature type="active site" description="Proton acceptor" evidence="8">
    <location>
        <position position="65"/>
    </location>
</feature>
<dbReference type="GO" id="GO:0009423">
    <property type="term" value="P:chorismate biosynthetic process"/>
    <property type="evidence" value="ECO:0007669"/>
    <property type="project" value="UniProtKB-UniRule"/>
</dbReference>
<dbReference type="CDD" id="cd01065">
    <property type="entry name" value="NAD_bind_Shikimate_DH"/>
    <property type="match status" value="1"/>
</dbReference>
<protein>
    <recommendedName>
        <fullName evidence="2 8">Shikimate dehydrogenase (NADP(+))</fullName>
        <shortName evidence="8">SDH</shortName>
        <ecNumber evidence="2 8">1.1.1.25</ecNumber>
    </recommendedName>
</protein>
<comment type="pathway">
    <text evidence="1 8">Metabolic intermediate biosynthesis; chorismate biosynthesis; chorismate from D-erythrose 4-phosphate and phosphoenolpyruvate: step 4/7.</text>
</comment>
<accession>D7BIB9</accession>
<feature type="binding site" evidence="8">
    <location>
        <position position="234"/>
    </location>
    <ligand>
        <name>NADP(+)</name>
        <dbReference type="ChEBI" id="CHEBI:58349"/>
    </ligand>
</feature>
<keyword evidence="13" id="KW-1185">Reference proteome</keyword>
<dbReference type="NCBIfam" id="NF001319">
    <property type="entry name" value="PRK00258.3-3"/>
    <property type="match status" value="1"/>
</dbReference>
<evidence type="ECO:0000313" key="13">
    <source>
        <dbReference type="Proteomes" id="UP000001916"/>
    </source>
</evidence>
<dbReference type="InterPro" id="IPR036291">
    <property type="entry name" value="NAD(P)-bd_dom_sf"/>
</dbReference>
<dbReference type="SUPFAM" id="SSF53223">
    <property type="entry name" value="Aminoacid dehydrogenase-like, N-terminal domain"/>
    <property type="match status" value="1"/>
</dbReference>
<comment type="caution">
    <text evidence="8">Lacks conserved residue(s) required for the propagation of feature annotation.</text>
</comment>
<feature type="binding site" evidence="8">
    <location>
        <position position="211"/>
    </location>
    <ligand>
        <name>NADP(+)</name>
        <dbReference type="ChEBI" id="CHEBI:58349"/>
    </ligand>
</feature>
<dbReference type="RefSeq" id="WP_013158639.1">
    <property type="nucleotide sequence ID" value="NC_014212.1"/>
</dbReference>
<evidence type="ECO:0000256" key="5">
    <source>
        <dbReference type="ARBA" id="ARBA00023002"/>
    </source>
</evidence>
<proteinExistence type="inferred from homology"/>
<dbReference type="InterPro" id="IPR013708">
    <property type="entry name" value="Shikimate_DH-bd_N"/>
</dbReference>
<feature type="binding site" evidence="8">
    <location>
        <position position="101"/>
    </location>
    <ligand>
        <name>shikimate</name>
        <dbReference type="ChEBI" id="CHEBI:36208"/>
    </ligand>
</feature>
<dbReference type="Proteomes" id="UP000001916">
    <property type="component" value="Chromosome"/>
</dbReference>
<dbReference type="GO" id="GO:0019632">
    <property type="term" value="P:shikimate metabolic process"/>
    <property type="evidence" value="ECO:0007669"/>
    <property type="project" value="InterPro"/>
</dbReference>
<keyword evidence="6 8" id="KW-0057">Aromatic amino acid biosynthesis</keyword>
<evidence type="ECO:0000259" key="9">
    <source>
        <dbReference type="Pfam" id="PF01488"/>
    </source>
</evidence>
<organism evidence="12 13">
    <name type="scientific">Allomeiothermus silvanus (strain ATCC 700542 / DSM 9946 / NBRC 106475 / NCIMB 13440 / VI-R2)</name>
    <name type="common">Thermus silvanus</name>
    <dbReference type="NCBI Taxonomy" id="526227"/>
    <lineage>
        <taxon>Bacteria</taxon>
        <taxon>Thermotogati</taxon>
        <taxon>Deinococcota</taxon>
        <taxon>Deinococci</taxon>
        <taxon>Thermales</taxon>
        <taxon>Thermaceae</taxon>
        <taxon>Allomeiothermus</taxon>
    </lineage>
</organism>
<dbReference type="GO" id="GO:0009073">
    <property type="term" value="P:aromatic amino acid family biosynthetic process"/>
    <property type="evidence" value="ECO:0007669"/>
    <property type="project" value="UniProtKB-KW"/>
</dbReference>
<evidence type="ECO:0000256" key="4">
    <source>
        <dbReference type="ARBA" id="ARBA00022857"/>
    </source>
</evidence>
<feature type="binding site" evidence="8">
    <location>
        <begin position="148"/>
        <end position="153"/>
    </location>
    <ligand>
        <name>NADP(+)</name>
        <dbReference type="ChEBI" id="CHEBI:58349"/>
    </ligand>
</feature>
<dbReference type="InterPro" id="IPR011342">
    <property type="entry name" value="Shikimate_DH"/>
</dbReference>
<dbReference type="InterPro" id="IPR006151">
    <property type="entry name" value="Shikm_DH/Glu-tRNA_Rdtase"/>
</dbReference>
<keyword evidence="4 8" id="KW-0521">NADP</keyword>
<dbReference type="NCBIfam" id="TIGR00507">
    <property type="entry name" value="aroE"/>
    <property type="match status" value="1"/>
</dbReference>
<evidence type="ECO:0000256" key="3">
    <source>
        <dbReference type="ARBA" id="ARBA00022605"/>
    </source>
</evidence>
<dbReference type="STRING" id="526227.Mesil_2226"/>
<comment type="catalytic activity">
    <reaction evidence="7 8">
        <text>shikimate + NADP(+) = 3-dehydroshikimate + NADPH + H(+)</text>
        <dbReference type="Rhea" id="RHEA:17737"/>
        <dbReference type="ChEBI" id="CHEBI:15378"/>
        <dbReference type="ChEBI" id="CHEBI:16630"/>
        <dbReference type="ChEBI" id="CHEBI:36208"/>
        <dbReference type="ChEBI" id="CHEBI:57783"/>
        <dbReference type="ChEBI" id="CHEBI:58349"/>
        <dbReference type="EC" id="1.1.1.25"/>
    </reaction>
</comment>
<dbReference type="eggNOG" id="COG0169">
    <property type="taxonomic scope" value="Bacteria"/>
</dbReference>
<sequence>MSIRLGLIGFPLSHSLSPAMHQAALRELSLPGTYELLETPLELLSERLGQVRREFCGVNVTVPHKEHVIPHLDGLSPEARAIGAVNTVVNESGRLIGHNTDAAGFLRGLEEAGIEYRGKRVLILGAGGAARGIAFALKPHAAEIWIRNRTPIRAMELAEEFGLMFVPEFSLEGAVRECDLLINTTSVGLKDPDTSPLPEGLLPQSGVVVDIVYNPPVTKLLRDAQARGLRTLGGLPMLVWQGALAFELWTGREPNVSVMYKAARDRLDS</sequence>
<dbReference type="PANTHER" id="PTHR21089:SF1">
    <property type="entry name" value="BIFUNCTIONAL 3-DEHYDROQUINATE DEHYDRATASE_SHIKIMATE DEHYDROGENASE, CHLOROPLASTIC"/>
    <property type="match status" value="1"/>
</dbReference>
<evidence type="ECO:0000256" key="8">
    <source>
        <dbReference type="HAMAP-Rule" id="MF_00222"/>
    </source>
</evidence>
<dbReference type="HAMAP" id="MF_00222">
    <property type="entry name" value="Shikimate_DH_AroE"/>
    <property type="match status" value="1"/>
</dbReference>
<feature type="binding site" evidence="8">
    <location>
        <position position="61"/>
    </location>
    <ligand>
        <name>shikimate</name>
        <dbReference type="ChEBI" id="CHEBI:36208"/>
    </ligand>
</feature>
<dbReference type="GO" id="GO:0005829">
    <property type="term" value="C:cytosol"/>
    <property type="evidence" value="ECO:0007669"/>
    <property type="project" value="TreeGrafter"/>
</dbReference>
<evidence type="ECO:0000259" key="10">
    <source>
        <dbReference type="Pfam" id="PF08501"/>
    </source>
</evidence>
<dbReference type="GO" id="GO:0004764">
    <property type="term" value="F:shikimate 3-dehydrogenase (NADP+) activity"/>
    <property type="evidence" value="ECO:0007669"/>
    <property type="project" value="UniProtKB-UniRule"/>
</dbReference>
<keyword evidence="3 8" id="KW-0028">Amino-acid biosynthesis</keyword>
<dbReference type="GO" id="GO:0050661">
    <property type="term" value="F:NADP binding"/>
    <property type="evidence" value="ECO:0007669"/>
    <property type="project" value="InterPro"/>
</dbReference>
<evidence type="ECO:0000256" key="7">
    <source>
        <dbReference type="ARBA" id="ARBA00049442"/>
    </source>
</evidence>
<dbReference type="PANTHER" id="PTHR21089">
    <property type="entry name" value="SHIKIMATE DEHYDROGENASE"/>
    <property type="match status" value="1"/>
</dbReference>
<feature type="domain" description="SDH C-terminal" evidence="11">
    <location>
        <begin position="234"/>
        <end position="264"/>
    </location>
</feature>
<dbReference type="HOGENOM" id="CLU_044063_4_1_0"/>
<comment type="function">
    <text evidence="8">Involved in the biosynthesis of the chorismate, which leads to the biosynthesis of aromatic amino acids. Catalyzes the reversible NADPH linked reduction of 3-dehydroshikimate (DHSA) to yield shikimate (SA).</text>
</comment>
<name>D7BIB9_ALLS1</name>
<evidence type="ECO:0000256" key="6">
    <source>
        <dbReference type="ARBA" id="ARBA00023141"/>
    </source>
</evidence>